<gene>
    <name evidence="1" type="ORF">GpartN1_g1040.t1</name>
</gene>
<evidence type="ECO:0000313" key="1">
    <source>
        <dbReference type="EMBL" id="GJQ09249.1"/>
    </source>
</evidence>
<evidence type="ECO:0000313" key="2">
    <source>
        <dbReference type="Proteomes" id="UP001061958"/>
    </source>
</evidence>
<dbReference type="EMBL" id="BQMJ01000007">
    <property type="protein sequence ID" value="GJQ09249.1"/>
    <property type="molecule type" value="Genomic_DNA"/>
</dbReference>
<dbReference type="AlphaFoldDB" id="A0A9C7UMZ3"/>
<accession>A0A9C7UMZ3</accession>
<sequence length="170" mass="19961">MSTVVQISYQMLRHLGGYGKCCGKLCFVRSFAETTKEATSSKKKRKGNIVLESLQRKQVEENISEEAYQRELQRMKEYSKFRWKELKVRRKREQDRLEAMRAAIRALPEERRWEVEEKVLTPVPFELPLFLETPAIPGYDPTLSDDAYQELSAEEASAEKETIIVDQRRK</sequence>
<name>A0A9C7UMZ3_9RHOD</name>
<dbReference type="Proteomes" id="UP001061958">
    <property type="component" value="Unassembled WGS sequence"/>
</dbReference>
<comment type="caution">
    <text evidence="1">The sequence shown here is derived from an EMBL/GenBank/DDBJ whole genome shotgun (WGS) entry which is preliminary data.</text>
</comment>
<reference evidence="1" key="2">
    <citation type="submission" date="2022-01" db="EMBL/GenBank/DDBJ databases">
        <authorList>
            <person name="Hirooka S."/>
            <person name="Miyagishima S.Y."/>
        </authorList>
    </citation>
    <scope>NUCLEOTIDE SEQUENCE</scope>
    <source>
        <strain evidence="1">NBRC 102759</strain>
    </source>
</reference>
<organism evidence="1 2">
    <name type="scientific">Galdieria partita</name>
    <dbReference type="NCBI Taxonomy" id="83374"/>
    <lineage>
        <taxon>Eukaryota</taxon>
        <taxon>Rhodophyta</taxon>
        <taxon>Bangiophyceae</taxon>
        <taxon>Galdieriales</taxon>
        <taxon>Galdieriaceae</taxon>
        <taxon>Galdieria</taxon>
    </lineage>
</organism>
<reference evidence="1" key="1">
    <citation type="journal article" date="2022" name="Proc. Natl. Acad. Sci. U.S.A.">
        <title>Life cycle and functional genomics of the unicellular red alga Galdieria for elucidating algal and plant evolution and industrial use.</title>
        <authorList>
            <person name="Hirooka S."/>
            <person name="Itabashi T."/>
            <person name="Ichinose T.M."/>
            <person name="Onuma R."/>
            <person name="Fujiwara T."/>
            <person name="Yamashita S."/>
            <person name="Jong L.W."/>
            <person name="Tomita R."/>
            <person name="Iwane A.H."/>
            <person name="Miyagishima S.Y."/>
        </authorList>
    </citation>
    <scope>NUCLEOTIDE SEQUENCE</scope>
    <source>
        <strain evidence="1">NBRC 102759</strain>
    </source>
</reference>
<dbReference type="OrthoDB" id="10438305at2759"/>
<protein>
    <recommendedName>
        <fullName evidence="3">39S ribosomal protein L40, mitochondrial</fullName>
    </recommendedName>
</protein>
<evidence type="ECO:0008006" key="3">
    <source>
        <dbReference type="Google" id="ProtNLM"/>
    </source>
</evidence>
<proteinExistence type="predicted"/>
<keyword evidence="2" id="KW-1185">Reference proteome</keyword>